<comment type="subunit">
    <text evidence="6">Homodimer.</text>
</comment>
<dbReference type="GO" id="GO:0046872">
    <property type="term" value="F:metal ion binding"/>
    <property type="evidence" value="ECO:0007669"/>
    <property type="project" value="UniProtKB-KW"/>
</dbReference>
<keyword evidence="2 6" id="KW-0547">Nucleotide-binding</keyword>
<dbReference type="GO" id="GO:0140663">
    <property type="term" value="F:ATP-dependent FeS chaperone activity"/>
    <property type="evidence" value="ECO:0007669"/>
    <property type="project" value="InterPro"/>
</dbReference>
<comment type="similarity">
    <text evidence="6">Belongs to the Mrp/NBP35 ATP-binding proteins family.</text>
</comment>
<dbReference type="PANTHER" id="PTHR42961:SF2">
    <property type="entry name" value="IRON-SULFUR PROTEIN NUBPL"/>
    <property type="match status" value="1"/>
</dbReference>
<dbReference type="GO" id="GO:0005524">
    <property type="term" value="F:ATP binding"/>
    <property type="evidence" value="ECO:0007669"/>
    <property type="project" value="UniProtKB-UniRule"/>
</dbReference>
<dbReference type="PROSITE" id="PS01215">
    <property type="entry name" value="MRP"/>
    <property type="match status" value="1"/>
</dbReference>
<dbReference type="CDD" id="cd02037">
    <property type="entry name" value="Mrp_NBP35"/>
    <property type="match status" value="1"/>
</dbReference>
<dbReference type="AlphaFoldDB" id="A0A075HSK3"/>
<dbReference type="InterPro" id="IPR019591">
    <property type="entry name" value="Mrp/NBP35_ATP-bd"/>
</dbReference>
<organism evidence="8">
    <name type="scientific">uncultured marine group II/III euryarchaeote KM3_86_F07</name>
    <dbReference type="NCBI Taxonomy" id="1456529"/>
    <lineage>
        <taxon>Archaea</taxon>
        <taxon>Methanobacteriati</taxon>
        <taxon>Methanobacteriota</taxon>
        <taxon>environmental samples</taxon>
    </lineage>
</organism>
<keyword evidence="6" id="KW-0378">Hydrolase</keyword>
<dbReference type="InterPro" id="IPR027417">
    <property type="entry name" value="P-loop_NTPase"/>
</dbReference>
<evidence type="ECO:0000256" key="6">
    <source>
        <dbReference type="HAMAP-Rule" id="MF_02040"/>
    </source>
</evidence>
<sequence>MKKSEVLTLLKSIQYPGFSRDIVSFGMVKNVNVGKDNVIIELAIKTQNDEKKKTVVDEIEKKLTPYFKQVDIKIAADGSHQGPPAQSSQSPVQQKFNLDHIKNVIAVASGKGGVGKSTIAANIALALKEKKYKVGLLDLDIYGPSLPIILGFNESPKMTQDRKIIPFDQYGLKVMSFGFISGNETPVIWRGPLVSRMTEQFFNDVAWDKLDFLILDLPPGTGDIQLTLTQKLRMAGAVIVTTPQDIALADVRKGADMFRKVQTPLLGVVENMSGLQLKGTVKNSDGIAQKNLSVVFQEGVNKEVTTDLEGNFSFPIDLFKTGGGAEESKRLGVPLLGRIPISMEVMSATDGGKPIILSNPQSTVSEIFRDIAKKIISHLGN</sequence>
<evidence type="ECO:0000256" key="4">
    <source>
        <dbReference type="ARBA" id="ARBA00023004"/>
    </source>
</evidence>
<dbReference type="GO" id="GO:0016226">
    <property type="term" value="P:iron-sulfur cluster assembly"/>
    <property type="evidence" value="ECO:0007669"/>
    <property type="project" value="InterPro"/>
</dbReference>
<evidence type="ECO:0000313" key="8">
    <source>
        <dbReference type="EMBL" id="AIF19346.1"/>
    </source>
</evidence>
<evidence type="ECO:0000256" key="1">
    <source>
        <dbReference type="ARBA" id="ARBA00022723"/>
    </source>
</evidence>
<dbReference type="InterPro" id="IPR000808">
    <property type="entry name" value="Mrp-like_CS"/>
</dbReference>
<gene>
    <name evidence="8" type="primary">mrp</name>
</gene>
<dbReference type="GO" id="GO:0051539">
    <property type="term" value="F:4 iron, 4 sulfur cluster binding"/>
    <property type="evidence" value="ECO:0007669"/>
    <property type="project" value="TreeGrafter"/>
</dbReference>
<reference evidence="8" key="1">
    <citation type="journal article" date="2014" name="Genome Biol. Evol.">
        <title>Pangenome evidence for extensive interdomain horizontal transfer affecting lineage core and shell genes in uncultured planktonic thaumarchaeota and euryarchaeota.</title>
        <authorList>
            <person name="Deschamps P."/>
            <person name="Zivanovic Y."/>
            <person name="Moreira D."/>
            <person name="Rodriguez-Valera F."/>
            <person name="Lopez-Garcia P."/>
        </authorList>
    </citation>
    <scope>NUCLEOTIDE SEQUENCE</scope>
</reference>
<keyword evidence="5 6" id="KW-0411">Iron-sulfur</keyword>
<name>A0A075HSK3_9EURY</name>
<dbReference type="HAMAP" id="MF_02040">
    <property type="entry name" value="Mrp_NBP35"/>
    <property type="match status" value="1"/>
</dbReference>
<dbReference type="InterPro" id="IPR034904">
    <property type="entry name" value="FSCA_dom_sf"/>
</dbReference>
<keyword evidence="4 6" id="KW-0408">Iron</keyword>
<dbReference type="Pfam" id="PF10609">
    <property type="entry name" value="ParA"/>
    <property type="match status" value="2"/>
</dbReference>
<dbReference type="Pfam" id="PF01883">
    <property type="entry name" value="FeS_assembly_P"/>
    <property type="match status" value="1"/>
</dbReference>
<accession>A0A075HSK3</accession>
<dbReference type="InterPro" id="IPR033756">
    <property type="entry name" value="YlxH/NBP35"/>
</dbReference>
<evidence type="ECO:0000259" key="7">
    <source>
        <dbReference type="Pfam" id="PF01883"/>
    </source>
</evidence>
<dbReference type="SUPFAM" id="SSF52540">
    <property type="entry name" value="P-loop containing nucleoside triphosphate hydrolases"/>
    <property type="match status" value="1"/>
</dbReference>
<comment type="function">
    <text evidence="6">Binds and transfers iron-sulfur (Fe-S) clusters to target apoproteins. Can hydrolyze ATP.</text>
</comment>
<protein>
    <recommendedName>
        <fullName evidence="6">Iron-sulfur cluster carrier protein</fullName>
    </recommendedName>
</protein>
<feature type="domain" description="MIP18 family-like" evidence="7">
    <location>
        <begin position="3"/>
        <end position="64"/>
    </location>
</feature>
<feature type="binding site" evidence="6">
    <location>
        <begin position="110"/>
        <end position="117"/>
    </location>
    <ligand>
        <name>ATP</name>
        <dbReference type="ChEBI" id="CHEBI:30616"/>
    </ligand>
</feature>
<evidence type="ECO:0000256" key="2">
    <source>
        <dbReference type="ARBA" id="ARBA00022741"/>
    </source>
</evidence>
<dbReference type="Gene3D" id="3.40.50.300">
    <property type="entry name" value="P-loop containing nucleotide triphosphate hydrolases"/>
    <property type="match status" value="1"/>
</dbReference>
<proteinExistence type="inferred from homology"/>
<dbReference type="Gene3D" id="3.30.300.130">
    <property type="entry name" value="Fe-S cluster assembly (FSCA)"/>
    <property type="match status" value="1"/>
</dbReference>
<dbReference type="SUPFAM" id="SSF117916">
    <property type="entry name" value="Fe-S cluster assembly (FSCA) domain-like"/>
    <property type="match status" value="1"/>
</dbReference>
<keyword evidence="1 6" id="KW-0479">Metal-binding</keyword>
<evidence type="ECO:0000256" key="5">
    <source>
        <dbReference type="ARBA" id="ARBA00023014"/>
    </source>
</evidence>
<dbReference type="GO" id="GO:0016887">
    <property type="term" value="F:ATP hydrolysis activity"/>
    <property type="evidence" value="ECO:0007669"/>
    <property type="project" value="UniProtKB-UniRule"/>
</dbReference>
<dbReference type="InterPro" id="IPR002744">
    <property type="entry name" value="MIP18-like"/>
</dbReference>
<dbReference type="EMBL" id="KF901135">
    <property type="protein sequence ID" value="AIF19346.1"/>
    <property type="molecule type" value="Genomic_DNA"/>
</dbReference>
<evidence type="ECO:0000256" key="3">
    <source>
        <dbReference type="ARBA" id="ARBA00022840"/>
    </source>
</evidence>
<dbReference type="InterPro" id="IPR044304">
    <property type="entry name" value="NUBPL-like"/>
</dbReference>
<keyword evidence="3 6" id="KW-0067">ATP-binding</keyword>
<dbReference type="PANTHER" id="PTHR42961">
    <property type="entry name" value="IRON-SULFUR PROTEIN NUBPL"/>
    <property type="match status" value="1"/>
</dbReference>